<dbReference type="Gene3D" id="1.10.10.10">
    <property type="entry name" value="Winged helix-like DNA-binding domain superfamily/Winged helix DNA-binding domain"/>
    <property type="match status" value="1"/>
</dbReference>
<protein>
    <submittedName>
        <fullName evidence="5">Helix-turn-helix transcriptional regulator</fullName>
    </submittedName>
</protein>
<dbReference type="InterPro" id="IPR029016">
    <property type="entry name" value="GAF-like_dom_sf"/>
</dbReference>
<evidence type="ECO:0000313" key="6">
    <source>
        <dbReference type="Proteomes" id="UP001225873"/>
    </source>
</evidence>
<evidence type="ECO:0000256" key="3">
    <source>
        <dbReference type="ARBA" id="ARBA00023163"/>
    </source>
</evidence>
<comment type="caution">
    <text evidence="5">The sequence shown here is derived from an EMBL/GenBank/DDBJ whole genome shotgun (WGS) entry which is preliminary data.</text>
</comment>
<dbReference type="PANTHER" id="PTHR44688:SF16">
    <property type="entry name" value="DNA-BINDING TRANSCRIPTIONAL ACTIVATOR DEVR_DOSR"/>
    <property type="match status" value="1"/>
</dbReference>
<dbReference type="PROSITE" id="PS50043">
    <property type="entry name" value="HTH_LUXR_2"/>
    <property type="match status" value="1"/>
</dbReference>
<dbReference type="CDD" id="cd06170">
    <property type="entry name" value="LuxR_C_like"/>
    <property type="match status" value="1"/>
</dbReference>
<gene>
    <name evidence="5" type="ORF">QMA01_07340</name>
</gene>
<dbReference type="Proteomes" id="UP001225873">
    <property type="component" value="Unassembled WGS sequence"/>
</dbReference>
<dbReference type="SMART" id="SM00421">
    <property type="entry name" value="HTH_LUXR"/>
    <property type="match status" value="1"/>
</dbReference>
<accession>A0ABT7ZJ21</accession>
<keyword evidence="1" id="KW-0805">Transcription regulation</keyword>
<evidence type="ECO:0000256" key="2">
    <source>
        <dbReference type="ARBA" id="ARBA00023125"/>
    </source>
</evidence>
<keyword evidence="2" id="KW-0238">DNA-binding</keyword>
<name>A0ABT7ZJ21_9BACL</name>
<feature type="domain" description="HTH luxR-type" evidence="4">
    <location>
        <begin position="165"/>
        <end position="230"/>
    </location>
</feature>
<dbReference type="Pfam" id="PF00196">
    <property type="entry name" value="GerE"/>
    <property type="match status" value="1"/>
</dbReference>
<evidence type="ECO:0000259" key="4">
    <source>
        <dbReference type="PROSITE" id="PS50043"/>
    </source>
</evidence>
<dbReference type="SUPFAM" id="SSF55781">
    <property type="entry name" value="GAF domain-like"/>
    <property type="match status" value="1"/>
</dbReference>
<evidence type="ECO:0000313" key="5">
    <source>
        <dbReference type="EMBL" id="MDN3427106.1"/>
    </source>
</evidence>
<reference evidence="5 6" key="1">
    <citation type="submission" date="2023-03" db="EMBL/GenBank/DDBJ databases">
        <authorList>
            <person name="Uniacke-Lowe S."/>
            <person name="Ross P."/>
            <person name="Hill C."/>
        </authorList>
    </citation>
    <scope>NUCLEOTIDE SEQUENCE [LARGE SCALE GENOMIC DNA]</scope>
    <source>
        <strain evidence="5 6">APC 4016</strain>
    </source>
</reference>
<proteinExistence type="predicted"/>
<evidence type="ECO:0000256" key="1">
    <source>
        <dbReference type="ARBA" id="ARBA00023015"/>
    </source>
</evidence>
<sequence>MKVLPVSAERFIDSLLDTGSTEDKINRIVEGFFILFPFSRLSLFSYSPINFISELIFSLHADGSMLNQDAIREDIRTIQPIYEAVLNKKARYITVSEDHSELPAKYVKKYKLSSVLVVPIKTGAMVIGCVLIDGYKGEESDKESMVQSAENYFGRAFIKLSLFDDKHMGHKLSPREIEVLEQLSIGWSTKEMAMNMGISEFTARDYIASAMKKLNVKHRAQAIGEAIRSGLIS</sequence>
<dbReference type="InterPro" id="IPR036388">
    <property type="entry name" value="WH-like_DNA-bd_sf"/>
</dbReference>
<dbReference type="RefSeq" id="WP_290214624.1">
    <property type="nucleotide sequence ID" value="NZ_JASDCQ010000001.1"/>
</dbReference>
<dbReference type="EMBL" id="JASDCQ010000001">
    <property type="protein sequence ID" value="MDN3427106.1"/>
    <property type="molecule type" value="Genomic_DNA"/>
</dbReference>
<keyword evidence="3" id="KW-0804">Transcription</keyword>
<dbReference type="InterPro" id="IPR000792">
    <property type="entry name" value="Tscrpt_reg_LuxR_C"/>
</dbReference>
<dbReference type="PRINTS" id="PR00038">
    <property type="entry name" value="HTHLUXR"/>
</dbReference>
<dbReference type="Gene3D" id="3.30.450.40">
    <property type="match status" value="1"/>
</dbReference>
<dbReference type="PANTHER" id="PTHR44688">
    <property type="entry name" value="DNA-BINDING TRANSCRIPTIONAL ACTIVATOR DEVR_DOSR"/>
    <property type="match status" value="1"/>
</dbReference>
<organism evidence="5 6">
    <name type="scientific">Planococcus notacanthi</name>
    <dbReference type="NCBI Taxonomy" id="3035188"/>
    <lineage>
        <taxon>Bacteria</taxon>
        <taxon>Bacillati</taxon>
        <taxon>Bacillota</taxon>
        <taxon>Bacilli</taxon>
        <taxon>Bacillales</taxon>
        <taxon>Caryophanaceae</taxon>
        <taxon>Planococcus</taxon>
    </lineage>
</organism>
<keyword evidence="6" id="KW-1185">Reference proteome</keyword>
<dbReference type="SUPFAM" id="SSF46894">
    <property type="entry name" value="C-terminal effector domain of the bipartite response regulators"/>
    <property type="match status" value="1"/>
</dbReference>
<dbReference type="InterPro" id="IPR016032">
    <property type="entry name" value="Sig_transdc_resp-reg_C-effctor"/>
</dbReference>